<accession>A0ABQ3CEW8</accession>
<sequence length="254" mass="25782">MATTARPTRIGVIADGVLTENGNPYNLKFAVLDAQPAGVLDDLPTSNYVVGNALYRTGVILDTDGRGRGVAWPADPAQAAVVTVEAGTADAFTATADRVLAVTATRAQAASPSFSIDGLPAYAAETRDRIRAAITNAGHTWPTGKNAVYIGPNCTAPSPAFDLAAACAVLAAGGSIDPAALTQVVLIGELGLDGSIRPVADVTARISAGRAAGHRKFIVPVANFDEASQGIDVTTVGVNTLGAALDFLAEMARA</sequence>
<organism evidence="1 2">
    <name type="scientific">Streptomyces canarius</name>
    <dbReference type="NCBI Taxonomy" id="285453"/>
    <lineage>
        <taxon>Bacteria</taxon>
        <taxon>Bacillati</taxon>
        <taxon>Actinomycetota</taxon>
        <taxon>Actinomycetes</taxon>
        <taxon>Kitasatosporales</taxon>
        <taxon>Streptomycetaceae</taxon>
        <taxon>Streptomyces</taxon>
    </lineage>
</organism>
<dbReference type="SUPFAM" id="SSF54211">
    <property type="entry name" value="Ribosomal protein S5 domain 2-like"/>
    <property type="match status" value="1"/>
</dbReference>
<dbReference type="RefSeq" id="WP_189882903.1">
    <property type="nucleotide sequence ID" value="NZ_BMVN01000003.1"/>
</dbReference>
<evidence type="ECO:0000313" key="2">
    <source>
        <dbReference type="Proteomes" id="UP000653644"/>
    </source>
</evidence>
<reference evidence="2" key="1">
    <citation type="journal article" date="2019" name="Int. J. Syst. Evol. Microbiol.">
        <title>The Global Catalogue of Microorganisms (GCM) 10K type strain sequencing project: providing services to taxonomists for standard genome sequencing and annotation.</title>
        <authorList>
            <consortium name="The Broad Institute Genomics Platform"/>
            <consortium name="The Broad Institute Genome Sequencing Center for Infectious Disease"/>
            <person name="Wu L."/>
            <person name="Ma J."/>
        </authorList>
    </citation>
    <scope>NUCLEOTIDE SEQUENCE [LARGE SCALE GENOMIC DNA]</scope>
    <source>
        <strain evidence="2">JCM 4733</strain>
    </source>
</reference>
<dbReference type="InterPro" id="IPR020568">
    <property type="entry name" value="Ribosomal_Su5_D2-typ_SF"/>
</dbReference>
<keyword evidence="2" id="KW-1185">Reference proteome</keyword>
<dbReference type="Pfam" id="PF13541">
    <property type="entry name" value="ChlI"/>
    <property type="match status" value="1"/>
</dbReference>
<comment type="caution">
    <text evidence="1">The sequence shown here is derived from an EMBL/GenBank/DDBJ whole genome shotgun (WGS) entry which is preliminary data.</text>
</comment>
<dbReference type="EMBL" id="BMVN01000003">
    <property type="protein sequence ID" value="GHA08921.1"/>
    <property type="molecule type" value="Genomic_DNA"/>
</dbReference>
<dbReference type="InterPro" id="IPR014721">
    <property type="entry name" value="Ribsml_uS5_D2-typ_fold_subgr"/>
</dbReference>
<evidence type="ECO:0008006" key="3">
    <source>
        <dbReference type="Google" id="ProtNLM"/>
    </source>
</evidence>
<gene>
    <name evidence="1" type="ORF">GCM10010345_11640</name>
</gene>
<name>A0ABQ3CEW8_9ACTN</name>
<proteinExistence type="predicted"/>
<dbReference type="Proteomes" id="UP000653644">
    <property type="component" value="Unassembled WGS sequence"/>
</dbReference>
<dbReference type="Gene3D" id="3.30.230.10">
    <property type="match status" value="1"/>
</dbReference>
<protein>
    <recommendedName>
        <fullName evidence="3">Lon proteolytic domain-containing protein</fullName>
    </recommendedName>
</protein>
<evidence type="ECO:0000313" key="1">
    <source>
        <dbReference type="EMBL" id="GHA08921.1"/>
    </source>
</evidence>